<evidence type="ECO:0000313" key="1">
    <source>
        <dbReference type="EMBL" id="EGW02673.1"/>
    </source>
</evidence>
<dbReference type="AlphaFoldDB" id="G3H1U7"/>
<proteinExistence type="predicted"/>
<dbReference type="InParanoid" id="G3H1U7"/>
<evidence type="ECO:0000313" key="2">
    <source>
        <dbReference type="Proteomes" id="UP000001075"/>
    </source>
</evidence>
<name>G3H1U7_CRIGR</name>
<reference evidence="2" key="1">
    <citation type="journal article" date="2011" name="Nat. Biotechnol.">
        <title>The genomic sequence of the Chinese hamster ovary (CHO)-K1 cell line.</title>
        <authorList>
            <person name="Xu X."/>
            <person name="Nagarajan H."/>
            <person name="Lewis N.E."/>
            <person name="Pan S."/>
            <person name="Cai Z."/>
            <person name="Liu X."/>
            <person name="Chen W."/>
            <person name="Xie M."/>
            <person name="Wang W."/>
            <person name="Hammond S."/>
            <person name="Andersen M.R."/>
            <person name="Neff N."/>
            <person name="Passarelli B."/>
            <person name="Koh W."/>
            <person name="Fan H.C."/>
            <person name="Wang J."/>
            <person name="Gui Y."/>
            <person name="Lee K.H."/>
            <person name="Betenbaugh M.J."/>
            <person name="Quake S.R."/>
            <person name="Famili I."/>
            <person name="Palsson B.O."/>
            <person name="Wang J."/>
        </authorList>
    </citation>
    <scope>NUCLEOTIDE SEQUENCE [LARGE SCALE GENOMIC DNA]</scope>
    <source>
        <strain evidence="2">CHO K1 cell line</strain>
    </source>
</reference>
<accession>G3H1U7</accession>
<dbReference type="Proteomes" id="UP000001075">
    <property type="component" value="Unassembled WGS sequence"/>
</dbReference>
<gene>
    <name evidence="1" type="ORF">I79_004129</name>
</gene>
<protein>
    <submittedName>
        <fullName evidence="1">Uncharacterized protein</fullName>
    </submittedName>
</protein>
<sequence>MSPAKIGHPRVQGNEKERWLAGLAPTILSASVSGYVGDMKFLHRPYIPLESNL</sequence>
<dbReference type="EMBL" id="JH000109">
    <property type="protein sequence ID" value="EGW02673.1"/>
    <property type="molecule type" value="Genomic_DNA"/>
</dbReference>
<organism evidence="1 2">
    <name type="scientific">Cricetulus griseus</name>
    <name type="common">Chinese hamster</name>
    <name type="synonym">Cricetulus barabensis griseus</name>
    <dbReference type="NCBI Taxonomy" id="10029"/>
    <lineage>
        <taxon>Eukaryota</taxon>
        <taxon>Metazoa</taxon>
        <taxon>Chordata</taxon>
        <taxon>Craniata</taxon>
        <taxon>Vertebrata</taxon>
        <taxon>Euteleostomi</taxon>
        <taxon>Mammalia</taxon>
        <taxon>Eutheria</taxon>
        <taxon>Euarchontoglires</taxon>
        <taxon>Glires</taxon>
        <taxon>Rodentia</taxon>
        <taxon>Myomorpha</taxon>
        <taxon>Muroidea</taxon>
        <taxon>Cricetidae</taxon>
        <taxon>Cricetinae</taxon>
        <taxon>Cricetulus</taxon>
    </lineage>
</organism>